<comment type="catalytic activity">
    <reaction evidence="10">
        <text>nicotinate beta-D-ribonucleotide + CO2 + diphosphate = quinolinate + 5-phospho-alpha-D-ribose 1-diphosphate + 2 H(+)</text>
        <dbReference type="Rhea" id="RHEA:12733"/>
        <dbReference type="ChEBI" id="CHEBI:15378"/>
        <dbReference type="ChEBI" id="CHEBI:16526"/>
        <dbReference type="ChEBI" id="CHEBI:29959"/>
        <dbReference type="ChEBI" id="CHEBI:33019"/>
        <dbReference type="ChEBI" id="CHEBI:57502"/>
        <dbReference type="ChEBI" id="CHEBI:58017"/>
        <dbReference type="EC" id="2.4.2.19"/>
    </reaction>
</comment>
<dbReference type="InterPro" id="IPR027277">
    <property type="entry name" value="NadC/ModD"/>
</dbReference>
<feature type="domain" description="Quinolinate phosphoribosyl transferase C-terminal" evidence="13">
    <location>
        <begin position="117"/>
        <end position="282"/>
    </location>
</feature>
<dbReference type="PANTHER" id="PTHR32179">
    <property type="entry name" value="NICOTINATE-NUCLEOTIDE PYROPHOSPHORYLASE [CARBOXYLATING]"/>
    <property type="match status" value="1"/>
</dbReference>
<dbReference type="RefSeq" id="WP_092066359.1">
    <property type="nucleotide sequence ID" value="NZ_FNIN01000015.1"/>
</dbReference>
<name>A0A1H0FXZ3_9BACT</name>
<comment type="subunit">
    <text evidence="4">Hexamer formed by 3 homodimers.</text>
</comment>
<dbReference type="Pfam" id="PF01729">
    <property type="entry name" value="QRPTase_C"/>
    <property type="match status" value="1"/>
</dbReference>
<dbReference type="STRING" id="206665.SAMN04488516_11520"/>
<evidence type="ECO:0000256" key="12">
    <source>
        <dbReference type="PIRNR" id="PIRNR006250"/>
    </source>
</evidence>
<dbReference type="EC" id="2.4.2.19" evidence="5"/>
<dbReference type="UniPathway" id="UPA00253">
    <property type="reaction ID" value="UER00331"/>
</dbReference>
<comment type="function">
    <text evidence="1">Involved in the catabolism of quinolinic acid (QA).</text>
</comment>
<evidence type="ECO:0000259" key="13">
    <source>
        <dbReference type="Pfam" id="PF01729"/>
    </source>
</evidence>
<dbReference type="GO" id="GO:0009435">
    <property type="term" value="P:NAD+ biosynthetic process"/>
    <property type="evidence" value="ECO:0007669"/>
    <property type="project" value="UniProtKB-UniPathway"/>
</dbReference>
<dbReference type="InterPro" id="IPR037128">
    <property type="entry name" value="Quinolinate_PRibosylTase_N_sf"/>
</dbReference>
<dbReference type="Proteomes" id="UP000199602">
    <property type="component" value="Unassembled WGS sequence"/>
</dbReference>
<dbReference type="GO" id="GO:0005737">
    <property type="term" value="C:cytoplasm"/>
    <property type="evidence" value="ECO:0007669"/>
    <property type="project" value="TreeGrafter"/>
</dbReference>
<dbReference type="EMBL" id="FNIN01000015">
    <property type="protein sequence ID" value="SDN99441.1"/>
    <property type="molecule type" value="Genomic_DNA"/>
</dbReference>
<evidence type="ECO:0000256" key="4">
    <source>
        <dbReference type="ARBA" id="ARBA00011218"/>
    </source>
</evidence>
<sequence length="288" mass="32376">MSEIEFFPEKYYKTHLLTLIKLALAEDGQDLTSNYLFSNSKLGVAHIISKQTGIIAGLPLLQFILKQNQSDLKLTFLVKEGQKIFPKTKIVKISGPVKEILAYERIFLNFLSHLSGIATLTSHYVEKVSPYNVILLDTRKTLPGHRVLEKYAVRVGGGQNHRLNLEEMLMLKDNHLIAYPSIKQAVQKLRTQITHCPPIEVECSTLSQVKEAVESKVNRIMLDNMSPDLAQKALQLIPSHIETEISGNITLQNIEAYAYLRPNYISVGQITHSATSLDLSLKIGDLNE</sequence>
<evidence type="ECO:0000256" key="1">
    <source>
        <dbReference type="ARBA" id="ARBA00003237"/>
    </source>
</evidence>
<keyword evidence="6" id="KW-0662">Pyridine nucleotide biosynthesis</keyword>
<dbReference type="FunFam" id="3.90.1170.20:FF:000001">
    <property type="entry name" value="Nicotinate-nucleotide diphosphorylase (Carboxylating)"/>
    <property type="match status" value="1"/>
</dbReference>
<dbReference type="PANTHER" id="PTHR32179:SF3">
    <property type="entry name" value="NICOTINATE-NUCLEOTIDE PYROPHOSPHORYLASE [CARBOXYLATING]"/>
    <property type="match status" value="1"/>
</dbReference>
<proteinExistence type="inferred from homology"/>
<dbReference type="SUPFAM" id="SSF54675">
    <property type="entry name" value="Nicotinate/Quinolinate PRTase N-terminal domain-like"/>
    <property type="match status" value="1"/>
</dbReference>
<evidence type="ECO:0000313" key="16">
    <source>
        <dbReference type="Proteomes" id="UP000199602"/>
    </source>
</evidence>
<dbReference type="Gene3D" id="3.90.1170.20">
    <property type="entry name" value="Quinolinate phosphoribosyl transferase, N-terminal domain"/>
    <property type="match status" value="1"/>
</dbReference>
<comment type="pathway">
    <text evidence="2">Cofactor biosynthesis; NAD(+) biosynthesis; nicotinate D-ribonucleotide from quinolinate: step 1/1.</text>
</comment>
<accession>A0A1H0FXZ3</accession>
<evidence type="ECO:0000256" key="9">
    <source>
        <dbReference type="ARBA" id="ARBA00033102"/>
    </source>
</evidence>
<dbReference type="InterPro" id="IPR022412">
    <property type="entry name" value="Quinolinate_PRibosylTrfase_N"/>
</dbReference>
<dbReference type="NCBIfam" id="TIGR00078">
    <property type="entry name" value="nadC"/>
    <property type="match status" value="1"/>
</dbReference>
<dbReference type="Gene3D" id="3.20.20.70">
    <property type="entry name" value="Aldolase class I"/>
    <property type="match status" value="1"/>
</dbReference>
<evidence type="ECO:0000256" key="10">
    <source>
        <dbReference type="ARBA" id="ARBA00047445"/>
    </source>
</evidence>
<keyword evidence="8 12" id="KW-0808">Transferase</keyword>
<evidence type="ECO:0000256" key="2">
    <source>
        <dbReference type="ARBA" id="ARBA00004893"/>
    </source>
</evidence>
<evidence type="ECO:0000256" key="11">
    <source>
        <dbReference type="ARBA" id="ARBA00069173"/>
    </source>
</evidence>
<dbReference type="Pfam" id="PF02749">
    <property type="entry name" value="QRPTase_N"/>
    <property type="match status" value="1"/>
</dbReference>
<dbReference type="GO" id="GO:0004514">
    <property type="term" value="F:nicotinate-nucleotide diphosphorylase (carboxylating) activity"/>
    <property type="evidence" value="ECO:0007669"/>
    <property type="project" value="UniProtKB-EC"/>
</dbReference>
<dbReference type="GO" id="GO:0034213">
    <property type="term" value="P:quinolinate catabolic process"/>
    <property type="evidence" value="ECO:0007669"/>
    <property type="project" value="TreeGrafter"/>
</dbReference>
<dbReference type="InterPro" id="IPR002638">
    <property type="entry name" value="Quinolinate_PRibosylTrfase_C"/>
</dbReference>
<dbReference type="InterPro" id="IPR036068">
    <property type="entry name" value="Nicotinate_pribotase-like_C"/>
</dbReference>
<evidence type="ECO:0000256" key="7">
    <source>
        <dbReference type="ARBA" id="ARBA00022676"/>
    </source>
</evidence>
<dbReference type="PIRSF" id="PIRSF006250">
    <property type="entry name" value="NadC_ModD"/>
    <property type="match status" value="1"/>
</dbReference>
<dbReference type="CDD" id="cd01572">
    <property type="entry name" value="QPRTase"/>
    <property type="match status" value="1"/>
</dbReference>
<evidence type="ECO:0000256" key="3">
    <source>
        <dbReference type="ARBA" id="ARBA00009400"/>
    </source>
</evidence>
<evidence type="ECO:0000256" key="6">
    <source>
        <dbReference type="ARBA" id="ARBA00022642"/>
    </source>
</evidence>
<comment type="similarity">
    <text evidence="3 12">Belongs to the NadC/ModD family.</text>
</comment>
<dbReference type="OrthoDB" id="9782546at2"/>
<dbReference type="SUPFAM" id="SSF51690">
    <property type="entry name" value="Nicotinate/Quinolinate PRTase C-terminal domain-like"/>
    <property type="match status" value="1"/>
</dbReference>
<dbReference type="AlphaFoldDB" id="A0A1H0FXZ3"/>
<dbReference type="InterPro" id="IPR004393">
    <property type="entry name" value="NadC"/>
</dbReference>
<feature type="domain" description="Quinolinate phosphoribosyl transferase N-terminal" evidence="14">
    <location>
        <begin position="30"/>
        <end position="115"/>
    </location>
</feature>
<evidence type="ECO:0000256" key="5">
    <source>
        <dbReference type="ARBA" id="ARBA00011944"/>
    </source>
</evidence>
<gene>
    <name evidence="15" type="ORF">SAMN04488516_11520</name>
</gene>
<organism evidence="15 16">
    <name type="scientific">Desulfonauticus submarinus</name>
    <dbReference type="NCBI Taxonomy" id="206665"/>
    <lineage>
        <taxon>Bacteria</taxon>
        <taxon>Pseudomonadati</taxon>
        <taxon>Thermodesulfobacteriota</taxon>
        <taxon>Desulfovibrionia</taxon>
        <taxon>Desulfovibrionales</taxon>
        <taxon>Desulfonauticaceae</taxon>
        <taxon>Desulfonauticus</taxon>
    </lineage>
</organism>
<evidence type="ECO:0000256" key="8">
    <source>
        <dbReference type="ARBA" id="ARBA00022679"/>
    </source>
</evidence>
<reference evidence="15 16" key="1">
    <citation type="submission" date="2016-10" db="EMBL/GenBank/DDBJ databases">
        <authorList>
            <person name="de Groot N.N."/>
        </authorList>
    </citation>
    <scope>NUCLEOTIDE SEQUENCE [LARGE SCALE GENOMIC DNA]</scope>
    <source>
        <strain evidence="15 16">DSM 15269</strain>
    </source>
</reference>
<evidence type="ECO:0000313" key="15">
    <source>
        <dbReference type="EMBL" id="SDN99441.1"/>
    </source>
</evidence>
<keyword evidence="7 12" id="KW-0328">Glycosyltransferase</keyword>
<keyword evidence="16" id="KW-1185">Reference proteome</keyword>
<dbReference type="FunFam" id="3.20.20.70:FF:000030">
    <property type="entry name" value="Nicotinate-nucleotide pyrophosphorylase, carboxylating"/>
    <property type="match status" value="1"/>
</dbReference>
<dbReference type="InterPro" id="IPR013785">
    <property type="entry name" value="Aldolase_TIM"/>
</dbReference>
<protein>
    <recommendedName>
        <fullName evidence="11">Probable nicotinate-nucleotide pyrophosphorylase [carboxylating]</fullName>
        <ecNumber evidence="5">2.4.2.19</ecNumber>
    </recommendedName>
    <alternativeName>
        <fullName evidence="9">Quinolinate phosphoribosyltransferase [decarboxylating]</fullName>
    </alternativeName>
</protein>
<evidence type="ECO:0000259" key="14">
    <source>
        <dbReference type="Pfam" id="PF02749"/>
    </source>
</evidence>